<feature type="region of interest" description="Disordered" evidence="1">
    <location>
        <begin position="1"/>
        <end position="20"/>
    </location>
</feature>
<feature type="compositionally biased region" description="Basic and acidic residues" evidence="1">
    <location>
        <begin position="10"/>
        <end position="20"/>
    </location>
</feature>
<dbReference type="AlphaFoldDB" id="J5SM67"/>
<dbReference type="VEuPathDB" id="FungiDB:A1Q1_05053"/>
<feature type="region of interest" description="Disordered" evidence="1">
    <location>
        <begin position="596"/>
        <end position="620"/>
    </location>
</feature>
<feature type="compositionally biased region" description="Basic and acidic residues" evidence="1">
    <location>
        <begin position="535"/>
        <end position="544"/>
    </location>
</feature>
<proteinExistence type="predicted"/>
<dbReference type="HOGENOM" id="CLU_307407_0_0_1"/>
<gene>
    <name evidence="2" type="ORF">A1Q1_05053</name>
</gene>
<feature type="region of interest" description="Disordered" evidence="1">
    <location>
        <begin position="535"/>
        <end position="559"/>
    </location>
</feature>
<dbReference type="RefSeq" id="XP_014177335.1">
    <property type="nucleotide sequence ID" value="XM_014321860.1"/>
</dbReference>
<sequence length="962" mass="107718">MLPATTFKPLHRDEHEKRREAEEEILKADRHRFGMSEEEREALCRMMERALKALDFSFEEMHGLASEPIVTRGGTTSRNVLKVFLGWHLRHGGTPLARRAGTRSALTSFATPAGKAVRMTPMTTLMSSRTRNVCRKAQLRRQFIQVGSAPSLPGLHWRQKAPAPPHRGGRRCTLWSNQIPLLQAASPPSPQQIRDLNECLLGAALIHLKAAGFAHIMGVNVVHKVDSKVTNPILLPQEIRRIVATKSEAFTIVRQSDVWSHSEPLWLHNTSDQYFLDFVQGSNVGLQFSSTPERYKMHIFVLDFENVSPLFMRLCHPLGSNTVLLPSRTARQRGLVHTHYQQDAGQPPIDRFDTAVRAIPFTNDVGVQIPGQALSCKQYPVEKFNKVRLLDLVKVAASKLLSDPFNPYSIAKPYMRNDRPTVMEIKPVGHRQMSEVPTTKADLAEEERSYELAYGFMENMIHKHVSTLLRLINITCPSIAAITLVVTHHVAKQARAVAHLVVGYEDFGHSDNVGIVGGIKLLCDLGIPSESWKLNREPQREAREAALQSRPHQHPIHHPLPAPPYRYEVMILLALAKTRPDLTTLAHVKEAFLQGRTSREPQREAREAALQSRPHQHPIHHPLPAPPYRYEVMILLALAKTRPDLTTLAHVKEAFLQWVDSPSSPLYRSTAALAALKAEAVDPVSTPSAMNCTKASVVQAARAQYAETLNLAAELGFGHATMTILSTADWLVRGYVGLSSRTSVLRDVYSKHVWARRRSSKKRLDFLSSSIQRGELAHQNGRWAVHEVSKKPSLRSGQDRQKLEDWRAIVQKAKKLSNQQMEEAIHNGNRSADGVNHLTGNDIVKKLIKIVKQEGEARARAGKVGRNWTQREDQVIAKLLRECIDRKGEGAEFSYAEATDLLPTRSRDAITSRIGQNRACFLDLVKELGSSTYVAQVPTKGKTRALAAMTDGGDGRPSKRRR</sequence>
<organism evidence="2 3">
    <name type="scientific">Trichosporon asahii var. asahii (strain ATCC 90039 / CBS 2479 / JCM 2466 / KCTC 7840 / NBRC 103889/ NCYC 2677 / UAMH 7654)</name>
    <name type="common">Yeast</name>
    <dbReference type="NCBI Taxonomy" id="1186058"/>
    <lineage>
        <taxon>Eukaryota</taxon>
        <taxon>Fungi</taxon>
        <taxon>Dikarya</taxon>
        <taxon>Basidiomycota</taxon>
        <taxon>Agaricomycotina</taxon>
        <taxon>Tremellomycetes</taxon>
        <taxon>Trichosporonales</taxon>
        <taxon>Trichosporonaceae</taxon>
        <taxon>Trichosporon</taxon>
    </lineage>
</organism>
<dbReference type="GeneID" id="25988565"/>
<name>J5SM67_TRIAS</name>
<dbReference type="Proteomes" id="UP000002748">
    <property type="component" value="Unassembled WGS sequence"/>
</dbReference>
<evidence type="ECO:0000256" key="1">
    <source>
        <dbReference type="SAM" id="MobiDB-lite"/>
    </source>
</evidence>
<comment type="caution">
    <text evidence="2">The sequence shown here is derived from an EMBL/GenBank/DDBJ whole genome shotgun (WGS) entry which is preliminary data.</text>
</comment>
<dbReference type="EMBL" id="ALBS01000295">
    <property type="protein sequence ID" value="EJT46406.1"/>
    <property type="molecule type" value="Genomic_DNA"/>
</dbReference>
<accession>J5SM67</accession>
<protein>
    <submittedName>
        <fullName evidence="2">Uncharacterized protein</fullName>
    </submittedName>
</protein>
<reference evidence="2 3" key="1">
    <citation type="journal article" date="2012" name="Eukaryot. Cell">
        <title>Draft genome sequence of CBS 2479, the standard type strain of Trichosporon asahii.</title>
        <authorList>
            <person name="Yang R.Y."/>
            <person name="Li H.T."/>
            <person name="Zhu H."/>
            <person name="Zhou G.P."/>
            <person name="Wang M."/>
            <person name="Wang L."/>
        </authorList>
    </citation>
    <scope>NUCLEOTIDE SEQUENCE [LARGE SCALE GENOMIC DNA]</scope>
    <source>
        <strain evidence="3">ATCC 90039 / CBS 2479 / JCM 2466 / KCTC 7840 / NCYC 2677 / UAMH 7654</strain>
    </source>
</reference>
<evidence type="ECO:0000313" key="3">
    <source>
        <dbReference type="Proteomes" id="UP000002748"/>
    </source>
</evidence>
<evidence type="ECO:0000313" key="2">
    <source>
        <dbReference type="EMBL" id="EJT46406.1"/>
    </source>
</evidence>
<feature type="compositionally biased region" description="Basic and acidic residues" evidence="1">
    <location>
        <begin position="597"/>
        <end position="607"/>
    </location>
</feature>
<dbReference type="KEGG" id="tasa:A1Q1_05053"/>